<dbReference type="GO" id="GO:0016829">
    <property type="term" value="F:lyase activity"/>
    <property type="evidence" value="ECO:0007669"/>
    <property type="project" value="UniProtKB-KW"/>
</dbReference>
<gene>
    <name evidence="1" type="primary">phnH</name>
    <name evidence="1" type="ORF">GCM10011322_15860</name>
</gene>
<reference evidence="1 2" key="1">
    <citation type="journal article" date="2014" name="Int. J. Syst. Evol. Microbiol.">
        <title>Complete genome sequence of Corynebacterium casei LMG S-19264T (=DSM 44701T), isolated from a smear-ripened cheese.</title>
        <authorList>
            <consortium name="US DOE Joint Genome Institute (JGI-PGF)"/>
            <person name="Walter F."/>
            <person name="Albersmeier A."/>
            <person name="Kalinowski J."/>
            <person name="Ruckert C."/>
        </authorList>
    </citation>
    <scope>NUCLEOTIDE SEQUENCE [LARGE SCALE GENOMIC DNA]</scope>
    <source>
        <strain evidence="1 2">CGMCC 1.9161</strain>
    </source>
</reference>
<dbReference type="RefSeq" id="WP_188911431.1">
    <property type="nucleotide sequence ID" value="NZ_BMMF01000004.1"/>
</dbReference>
<proteinExistence type="predicted"/>
<sequence length="198" mass="20745">MDTLALAPGFADPVIEAQGAFRAVMEALARPGTLQRLPVAIAPPAPLTPALAAIALTLADHEAPLWLDVPLARVPAVADWLRFHTGARIVTDGCEAAFALIADPAGMPGFEAFALGEQAFPDRSTTLVLACERLESGAGLHLEGPGIRESARLAASPLPKDFLARFRANGALFPRGVDVLLTAGDRVAGLPRTTMIRE</sequence>
<accession>A0A917Q6F9</accession>
<keyword evidence="1" id="KW-0456">Lyase</keyword>
<comment type="caution">
    <text evidence="1">The sequence shown here is derived from an EMBL/GenBank/DDBJ whole genome shotgun (WGS) entry which is preliminary data.</text>
</comment>
<dbReference type="InterPro" id="IPR038058">
    <property type="entry name" value="PhnH-like_sp"/>
</dbReference>
<dbReference type="Gene3D" id="3.40.50.11310">
    <property type="entry name" value="Bacterial phosphonate metabolism protein PhnH"/>
    <property type="match status" value="1"/>
</dbReference>
<dbReference type="EMBL" id="BMMF01000004">
    <property type="protein sequence ID" value="GGK30179.1"/>
    <property type="molecule type" value="Genomic_DNA"/>
</dbReference>
<dbReference type="Pfam" id="PF05845">
    <property type="entry name" value="PhnH"/>
    <property type="match status" value="1"/>
</dbReference>
<dbReference type="Proteomes" id="UP000600449">
    <property type="component" value="Unassembled WGS sequence"/>
</dbReference>
<dbReference type="SUPFAM" id="SSF159709">
    <property type="entry name" value="PhnH-like"/>
    <property type="match status" value="1"/>
</dbReference>
<organism evidence="1 2">
    <name type="scientific">Salinarimonas ramus</name>
    <dbReference type="NCBI Taxonomy" id="690164"/>
    <lineage>
        <taxon>Bacteria</taxon>
        <taxon>Pseudomonadati</taxon>
        <taxon>Pseudomonadota</taxon>
        <taxon>Alphaproteobacteria</taxon>
        <taxon>Hyphomicrobiales</taxon>
        <taxon>Salinarimonadaceae</taxon>
        <taxon>Salinarimonas</taxon>
    </lineage>
</organism>
<dbReference type="InterPro" id="IPR008772">
    <property type="entry name" value="Phosphonate_metab_PhnH"/>
</dbReference>
<dbReference type="NCBIfam" id="TIGR03292">
    <property type="entry name" value="PhnH_redo"/>
    <property type="match status" value="1"/>
</dbReference>
<evidence type="ECO:0000313" key="2">
    <source>
        <dbReference type="Proteomes" id="UP000600449"/>
    </source>
</evidence>
<name>A0A917Q6F9_9HYPH</name>
<keyword evidence="2" id="KW-1185">Reference proteome</keyword>
<dbReference type="GO" id="GO:0019634">
    <property type="term" value="P:organic phosphonate metabolic process"/>
    <property type="evidence" value="ECO:0007669"/>
    <property type="project" value="InterPro"/>
</dbReference>
<evidence type="ECO:0000313" key="1">
    <source>
        <dbReference type="EMBL" id="GGK30179.1"/>
    </source>
</evidence>
<protein>
    <submittedName>
        <fullName evidence="1">Carbon-phosphorus lyase</fullName>
    </submittedName>
</protein>
<dbReference type="PIRSF" id="PIRSF020680">
    <property type="entry name" value="PhnH"/>
    <property type="match status" value="1"/>
</dbReference>
<dbReference type="AlphaFoldDB" id="A0A917Q6F9"/>